<gene>
    <name evidence="1" type="ORF">LCGC14_1633400</name>
</gene>
<reference evidence="1" key="1">
    <citation type="journal article" date="2015" name="Nature">
        <title>Complex archaea that bridge the gap between prokaryotes and eukaryotes.</title>
        <authorList>
            <person name="Spang A."/>
            <person name="Saw J.H."/>
            <person name="Jorgensen S.L."/>
            <person name="Zaremba-Niedzwiedzka K."/>
            <person name="Martijn J."/>
            <person name="Lind A.E."/>
            <person name="van Eijk R."/>
            <person name="Schleper C."/>
            <person name="Guy L."/>
            <person name="Ettema T.J."/>
        </authorList>
    </citation>
    <scope>NUCLEOTIDE SEQUENCE</scope>
</reference>
<protein>
    <submittedName>
        <fullName evidence="1">Uncharacterized protein</fullName>
    </submittedName>
</protein>
<accession>A0A0F9IP87</accession>
<dbReference type="EMBL" id="LAZR01013508">
    <property type="protein sequence ID" value="KKM21639.1"/>
    <property type="molecule type" value="Genomic_DNA"/>
</dbReference>
<evidence type="ECO:0000313" key="1">
    <source>
        <dbReference type="EMBL" id="KKM21639.1"/>
    </source>
</evidence>
<proteinExistence type="predicted"/>
<name>A0A0F9IP87_9ZZZZ</name>
<sequence>MLIVIRVDIPYAYAHDMWKQINGLPDGNIYHRTIDLTGVKDHFFSDQPITDEQIDDSYE</sequence>
<comment type="caution">
    <text evidence="1">The sequence shown here is derived from an EMBL/GenBank/DDBJ whole genome shotgun (WGS) entry which is preliminary data.</text>
</comment>
<organism evidence="1">
    <name type="scientific">marine sediment metagenome</name>
    <dbReference type="NCBI Taxonomy" id="412755"/>
    <lineage>
        <taxon>unclassified sequences</taxon>
        <taxon>metagenomes</taxon>
        <taxon>ecological metagenomes</taxon>
    </lineage>
</organism>
<dbReference type="AlphaFoldDB" id="A0A0F9IP87"/>